<dbReference type="Gene3D" id="2.40.10.370">
    <property type="entry name" value="Protein of unknown function DUF3599"/>
    <property type="match status" value="1"/>
</dbReference>
<protein>
    <recommendedName>
        <fullName evidence="3">Head-tail adaptor protein</fullName>
    </recommendedName>
</protein>
<dbReference type="InterPro" id="IPR038667">
    <property type="entry name" value="XkdH-like_sf"/>
</dbReference>
<dbReference type="RefSeq" id="WP_162362663.1">
    <property type="nucleotide sequence ID" value="NZ_CP047591.1"/>
</dbReference>
<dbReference type="AlphaFoldDB" id="A0A6P1MML1"/>
<sequence>MSVLERLWKDKMAVYRWEEQTINNITSSDEILVATDVKCQYSKGSLNDVGEDGAPNLVNSYTLFCGINTDIKEGDKVIVTQRNGKKITLIVGEGFPYTNHQEFNVKRSEKA</sequence>
<dbReference type="EMBL" id="CP047591">
    <property type="protein sequence ID" value="QHI72896.1"/>
    <property type="molecule type" value="Genomic_DNA"/>
</dbReference>
<name>A0A6P1MML1_9FIRM</name>
<proteinExistence type="predicted"/>
<dbReference type="KEGG" id="amic:Ami3637_11200"/>
<reference evidence="1 2" key="1">
    <citation type="submission" date="2020-01" db="EMBL/GenBank/DDBJ databases">
        <title>Genomic analysis of Aminipila sp. CBA3637.</title>
        <authorList>
            <person name="Kim Y.B."/>
            <person name="Roh S.W."/>
        </authorList>
    </citation>
    <scope>NUCLEOTIDE SEQUENCE [LARGE SCALE GENOMIC DNA]</scope>
    <source>
        <strain evidence="1 2">CBA3637</strain>
    </source>
</reference>
<dbReference type="Proteomes" id="UP000463883">
    <property type="component" value="Chromosome"/>
</dbReference>
<keyword evidence="2" id="KW-1185">Reference proteome</keyword>
<gene>
    <name evidence="1" type="ORF">Ami3637_11200</name>
</gene>
<organism evidence="1 2">
    <name type="scientific">Aminipila terrae</name>
    <dbReference type="NCBI Taxonomy" id="2697030"/>
    <lineage>
        <taxon>Bacteria</taxon>
        <taxon>Bacillati</taxon>
        <taxon>Bacillota</taxon>
        <taxon>Clostridia</taxon>
        <taxon>Peptostreptococcales</taxon>
        <taxon>Anaerovoracaceae</taxon>
        <taxon>Aminipila</taxon>
    </lineage>
</organism>
<evidence type="ECO:0000313" key="2">
    <source>
        <dbReference type="Proteomes" id="UP000463883"/>
    </source>
</evidence>
<evidence type="ECO:0008006" key="3">
    <source>
        <dbReference type="Google" id="ProtNLM"/>
    </source>
</evidence>
<evidence type="ECO:0000313" key="1">
    <source>
        <dbReference type="EMBL" id="QHI72896.1"/>
    </source>
</evidence>
<accession>A0A6P1MML1</accession>